<comment type="caution">
    <text evidence="1">The sequence shown here is derived from an EMBL/GenBank/DDBJ whole genome shotgun (WGS) entry which is preliminary data.</text>
</comment>
<dbReference type="Proteomes" id="UP000470771">
    <property type="component" value="Unassembled WGS sequence"/>
</dbReference>
<dbReference type="SUPFAM" id="SSF89095">
    <property type="entry name" value="GatB/YqeY motif"/>
    <property type="match status" value="1"/>
</dbReference>
<dbReference type="Pfam" id="PF09424">
    <property type="entry name" value="YqeY"/>
    <property type="match status" value="1"/>
</dbReference>
<dbReference type="RefSeq" id="WP_160632174.1">
    <property type="nucleotide sequence ID" value="NZ_WWNE01000004.1"/>
</dbReference>
<dbReference type="InterPro" id="IPR019004">
    <property type="entry name" value="YqeY/Aim41"/>
</dbReference>
<dbReference type="PANTHER" id="PTHR28055">
    <property type="entry name" value="ALTERED INHERITANCE OF MITOCHONDRIA PROTEIN 41, MITOCHONDRIAL"/>
    <property type="match status" value="1"/>
</dbReference>
<keyword evidence="2" id="KW-1185">Reference proteome</keyword>
<name>A0A6N9NH44_9FLAO</name>
<dbReference type="InterPro" id="IPR023168">
    <property type="entry name" value="GatB_Yqey_C_2"/>
</dbReference>
<protein>
    <submittedName>
        <fullName evidence="1">GatB/YqeY domain-containing protein</fullName>
    </submittedName>
</protein>
<accession>A0A6N9NH44</accession>
<evidence type="ECO:0000313" key="2">
    <source>
        <dbReference type="Proteomes" id="UP000470771"/>
    </source>
</evidence>
<dbReference type="InterPro" id="IPR003789">
    <property type="entry name" value="Asn/Gln_tRNA_amidoTrase-B-like"/>
</dbReference>
<dbReference type="EMBL" id="WWNE01000004">
    <property type="protein sequence ID" value="NBG65233.1"/>
    <property type="molecule type" value="Genomic_DNA"/>
</dbReference>
<reference evidence="1 2" key="1">
    <citation type="submission" date="2019-12" db="EMBL/GenBank/DDBJ databases">
        <authorList>
            <person name="Zhao J."/>
        </authorList>
    </citation>
    <scope>NUCLEOTIDE SEQUENCE [LARGE SCALE GENOMIC DNA]</scope>
    <source>
        <strain evidence="1 2">S-15</strain>
    </source>
</reference>
<dbReference type="Gene3D" id="1.10.1510.10">
    <property type="entry name" value="Uncharacterised protein YqeY/AIM41 PF09424, N-terminal domain"/>
    <property type="match status" value="1"/>
</dbReference>
<sequence>MTLTEQINNDIKTAMKERNQPKLAALRAIKSALLLAATEKGGGSNAEAEEVRMLQKQVKQRREAAEIYKTQGREDLANDEIDQAIIIEQYLPKQMSEEELVKEITAIISEVGATSPADMGKVMGAATKKLAGKADGKDISRIVKGMLS</sequence>
<organism evidence="1 2">
    <name type="scientific">Acidiluteibacter ferrifornacis</name>
    <dbReference type="NCBI Taxonomy" id="2692424"/>
    <lineage>
        <taxon>Bacteria</taxon>
        <taxon>Pseudomonadati</taxon>
        <taxon>Bacteroidota</taxon>
        <taxon>Flavobacteriia</taxon>
        <taxon>Flavobacteriales</taxon>
        <taxon>Cryomorphaceae</taxon>
        <taxon>Acidiluteibacter</taxon>
    </lineage>
</organism>
<dbReference type="InterPro" id="IPR042184">
    <property type="entry name" value="YqeY/Aim41_N"/>
</dbReference>
<gene>
    <name evidence="1" type="ORF">GQN54_03845</name>
</gene>
<evidence type="ECO:0000313" key="1">
    <source>
        <dbReference type="EMBL" id="NBG65233.1"/>
    </source>
</evidence>
<dbReference type="Gene3D" id="1.10.10.410">
    <property type="match status" value="1"/>
</dbReference>
<dbReference type="PANTHER" id="PTHR28055:SF1">
    <property type="entry name" value="ALTERED INHERITANCE OF MITOCHONDRIA PROTEIN 41, MITOCHONDRIAL"/>
    <property type="match status" value="1"/>
</dbReference>
<proteinExistence type="predicted"/>
<dbReference type="GO" id="GO:0016884">
    <property type="term" value="F:carbon-nitrogen ligase activity, with glutamine as amido-N-donor"/>
    <property type="evidence" value="ECO:0007669"/>
    <property type="project" value="InterPro"/>
</dbReference>
<dbReference type="AlphaFoldDB" id="A0A6N9NH44"/>